<accession>A0A0B6XXZ4</accession>
<feature type="non-terminal residue" evidence="2">
    <location>
        <position position="1"/>
    </location>
</feature>
<feature type="region of interest" description="Disordered" evidence="1">
    <location>
        <begin position="69"/>
        <end position="124"/>
    </location>
</feature>
<gene>
    <name evidence="2" type="primary">ORF5204</name>
</gene>
<dbReference type="EMBL" id="HACG01001924">
    <property type="protein sequence ID" value="CEK48789.1"/>
    <property type="molecule type" value="Transcribed_RNA"/>
</dbReference>
<feature type="compositionally biased region" description="Polar residues" evidence="1">
    <location>
        <begin position="85"/>
        <end position="107"/>
    </location>
</feature>
<feature type="compositionally biased region" description="Basic and acidic residues" evidence="1">
    <location>
        <begin position="108"/>
        <end position="118"/>
    </location>
</feature>
<dbReference type="AlphaFoldDB" id="A0A0B6XXZ4"/>
<evidence type="ECO:0000313" key="2">
    <source>
        <dbReference type="EMBL" id="CEK48789.1"/>
    </source>
</evidence>
<feature type="non-terminal residue" evidence="2">
    <location>
        <position position="124"/>
    </location>
</feature>
<organism evidence="2">
    <name type="scientific">Arion vulgaris</name>
    <dbReference type="NCBI Taxonomy" id="1028688"/>
    <lineage>
        <taxon>Eukaryota</taxon>
        <taxon>Metazoa</taxon>
        <taxon>Spiralia</taxon>
        <taxon>Lophotrochozoa</taxon>
        <taxon>Mollusca</taxon>
        <taxon>Gastropoda</taxon>
        <taxon>Heterobranchia</taxon>
        <taxon>Euthyneura</taxon>
        <taxon>Panpulmonata</taxon>
        <taxon>Eupulmonata</taxon>
        <taxon>Stylommatophora</taxon>
        <taxon>Helicina</taxon>
        <taxon>Arionoidea</taxon>
        <taxon>Arionidae</taxon>
        <taxon>Arion</taxon>
    </lineage>
</organism>
<protein>
    <submittedName>
        <fullName evidence="2">Uncharacterized protein</fullName>
    </submittedName>
</protein>
<proteinExistence type="predicted"/>
<evidence type="ECO:0000256" key="1">
    <source>
        <dbReference type="SAM" id="MobiDB-lite"/>
    </source>
</evidence>
<name>A0A0B6XXZ4_9EUPU</name>
<sequence length="124" mass="14532">VNRDSVYTHYYHTNEHDNIGDIPMIAALSEDNTEMEELNQYNGIRWLNRDSINVNRNLQLEINKQNQISARLTSHPSVIVDSRRNNQPTNQASPRRSSMSVHNTYNELDNRLPGHGRDQLYSWR</sequence>
<reference evidence="2" key="1">
    <citation type="submission" date="2014-12" db="EMBL/GenBank/DDBJ databases">
        <title>Insight into the proteome of Arion vulgaris.</title>
        <authorList>
            <person name="Aradska J."/>
            <person name="Bulat T."/>
            <person name="Smidak R."/>
            <person name="Sarate P."/>
            <person name="Gangsoo J."/>
            <person name="Sialana F."/>
            <person name="Bilban M."/>
            <person name="Lubec G."/>
        </authorList>
    </citation>
    <scope>NUCLEOTIDE SEQUENCE</scope>
    <source>
        <tissue evidence="2">Skin</tissue>
    </source>
</reference>